<evidence type="ECO:0000313" key="2">
    <source>
        <dbReference type="EMBL" id="SFL96575.1"/>
    </source>
</evidence>
<dbReference type="EMBL" id="FOUA01000002">
    <property type="protein sequence ID" value="SFL96575.1"/>
    <property type="molecule type" value="Genomic_DNA"/>
</dbReference>
<sequence>MAVVLGSIALAAEAQSADLYRYVNDKGITVLDRSVPPQHVSRGYEVLDGDGRVKQVVPAALTPEEREAARAAEREQQQRRSADETLLRLYSSVEDLDRAYSRQVQQIENLIATSETGILTLNNQREDLLSRAAVQERAGRKVDPQILRELAEVEAEQQRLQRLINNNRQDIATVNDTFANRRQRLQLLLAD</sequence>
<dbReference type="Proteomes" id="UP000186599">
    <property type="component" value="Unassembled WGS sequence"/>
</dbReference>
<reference evidence="3 4" key="1">
    <citation type="submission" date="2016-10" db="EMBL/GenBank/DDBJ databases">
        <authorList>
            <person name="de Groot N.N."/>
        </authorList>
    </citation>
    <scope>NUCLEOTIDE SEQUENCE [LARGE SCALE GENOMIC DNA]</scope>
    <source>
        <strain evidence="2 3">CGMCC 1.9095</strain>
        <strain evidence="1 4">DSM 22558</strain>
    </source>
</reference>
<evidence type="ECO:0000313" key="3">
    <source>
        <dbReference type="Proteomes" id="UP000186599"/>
    </source>
</evidence>
<dbReference type="EMBL" id="FOGN01000002">
    <property type="protein sequence ID" value="SER82938.1"/>
    <property type="molecule type" value="Genomic_DNA"/>
</dbReference>
<dbReference type="RefSeq" id="WP_036991867.1">
    <property type="nucleotide sequence ID" value="NZ_FOGN01000002.1"/>
</dbReference>
<dbReference type="Proteomes" id="UP000186904">
    <property type="component" value="Unassembled WGS sequence"/>
</dbReference>
<evidence type="ECO:0000313" key="1">
    <source>
        <dbReference type="EMBL" id="SER82938.1"/>
    </source>
</evidence>
<gene>
    <name evidence="2" type="ORF">SAMN04487855_1826</name>
    <name evidence="1" type="ORF">SAMN05216589_1488</name>
</gene>
<accession>A0A031MDW8</accession>
<dbReference type="AlphaFoldDB" id="A0A031MDW8"/>
<proteinExistence type="predicted"/>
<evidence type="ECO:0008006" key="5">
    <source>
        <dbReference type="Google" id="ProtNLM"/>
    </source>
</evidence>
<evidence type="ECO:0000313" key="4">
    <source>
        <dbReference type="Proteomes" id="UP000186904"/>
    </source>
</evidence>
<name>A0A031MDW8_9GAMM</name>
<keyword evidence="3" id="KW-1185">Reference proteome</keyword>
<protein>
    <recommendedName>
        <fullName evidence="5">DUF4124 domain-containing protein</fullName>
    </recommendedName>
</protein>
<organism evidence="2 3">
    <name type="scientific">Halopseudomonas bauzanensis</name>
    <dbReference type="NCBI Taxonomy" id="653930"/>
    <lineage>
        <taxon>Bacteria</taxon>
        <taxon>Pseudomonadati</taxon>
        <taxon>Pseudomonadota</taxon>
        <taxon>Gammaproteobacteria</taxon>
        <taxon>Pseudomonadales</taxon>
        <taxon>Pseudomonadaceae</taxon>
        <taxon>Halopseudomonas</taxon>
    </lineage>
</organism>
<dbReference type="STRING" id="653930.SAMN05216589_1488"/>
<dbReference type="OrthoDB" id="6080407at2"/>